<evidence type="ECO:0000256" key="4">
    <source>
        <dbReference type="ARBA" id="ARBA00022511"/>
    </source>
</evidence>
<dbReference type="Proteomes" id="UP000248007">
    <property type="component" value="Segment"/>
</dbReference>
<keyword evidence="6" id="KW-0945">Host-virus interaction</keyword>
<evidence type="ECO:0000256" key="10">
    <source>
        <dbReference type="ARBA" id="ARBA00022870"/>
    </source>
</evidence>
<comment type="subcellular location">
    <subcellularLocation>
        <location evidence="2 13">Host cell membrane</location>
        <topology evidence="2 13">Peripheral membrane protein</topology>
        <orientation evidence="2 13">Cytoplasmic side</orientation>
    </subcellularLocation>
    <subcellularLocation>
        <location evidence="13">Host cytoplasm</location>
    </subcellularLocation>
    <subcellularLocation>
        <location evidence="1 13">Virion</location>
    </subcellularLocation>
    <text evidence="13">In the cytoplasm, seems to colocalize with intermediate filament vimentin. A fraction is associated with the cytoplasmic side of cellular membranes, presumably via the interaction with Pr55Gag precursor.</text>
</comment>
<evidence type="ECO:0000256" key="6">
    <source>
        <dbReference type="ARBA" id="ARBA00022581"/>
    </source>
</evidence>
<keyword evidence="12" id="KW-1035">Host cytoplasm</keyword>
<keyword evidence="4" id="KW-1032">Host cell membrane</keyword>
<organism evidence="15 16">
    <name type="scientific">Simian immunodeficiency virus</name>
    <name type="common">SIV</name>
    <dbReference type="NCBI Taxonomy" id="11723"/>
    <lineage>
        <taxon>Viruses</taxon>
        <taxon>Riboviria</taxon>
        <taxon>Pararnavirae</taxon>
        <taxon>Artverviricota</taxon>
        <taxon>Revtraviricetes</taxon>
        <taxon>Ortervirales</taxon>
        <taxon>Retroviridae</taxon>
        <taxon>Orthoretrovirinae</taxon>
        <taxon>Lentivirus</taxon>
        <taxon>Lentivirus simimdef</taxon>
    </lineage>
</organism>
<dbReference type="PRINTS" id="PR00349">
    <property type="entry name" value="VIRIONINFFCT"/>
</dbReference>
<keyword evidence="10" id="KW-1043">Host membrane</keyword>
<organismHost>
    <name type="scientific">Pan troglodytes</name>
    <name type="common">Chimpanzee</name>
    <dbReference type="NCBI Taxonomy" id="9598"/>
</organismHost>
<keyword evidence="11" id="KW-0472">Membrane</keyword>
<reference evidence="15 16" key="1">
    <citation type="journal article" date="2010" name="Infect. Genet. Evol.">
        <title>Extensive survey on the prevalence and genetic diversity of SIVs in primate bushmeat provides insights into risks for potential new cross-species transmissions.</title>
        <authorList>
            <person name="Aghokeng A.F."/>
            <person name="Ayouba A."/>
            <person name="Mpoudi-Ngole E."/>
            <person name="Loul S."/>
            <person name="Liegeois F."/>
            <person name="Delaporte E."/>
            <person name="Peeters M."/>
        </authorList>
    </citation>
    <scope>NUCLEOTIDE SEQUENCE [LARGE SCALE GENOMIC DNA]</scope>
    <source>
        <strain evidence="15">SIVdeb04CMPF3061</strain>
    </source>
</reference>
<dbReference type="GO" id="GO:0030430">
    <property type="term" value="C:host cell cytoplasm"/>
    <property type="evidence" value="ECO:0007669"/>
    <property type="project" value="UniProtKB-SubCell"/>
</dbReference>
<dbReference type="GO" id="GO:0020002">
    <property type="term" value="C:host cell plasma membrane"/>
    <property type="evidence" value="ECO:0007669"/>
    <property type="project" value="UniProtKB-SubCell"/>
</dbReference>
<evidence type="ECO:0000256" key="8">
    <source>
        <dbReference type="ARBA" id="ARBA00022843"/>
    </source>
</evidence>
<evidence type="ECO:0000256" key="2">
    <source>
        <dbReference type="ARBA" id="ARBA00004501"/>
    </source>
</evidence>
<evidence type="ECO:0000256" key="1">
    <source>
        <dbReference type="ARBA" id="ARBA00004328"/>
    </source>
</evidence>
<keyword evidence="7" id="KW-0833">Ubl conjugation pathway</keyword>
<dbReference type="EMBL" id="FJ919724">
    <property type="protein sequence ID" value="ADF42564.1"/>
    <property type="molecule type" value="Genomic_DNA"/>
</dbReference>
<protein>
    <recommendedName>
        <fullName evidence="13">Virion infectivity factor</fullName>
    </recommendedName>
</protein>
<keyword evidence="8" id="KW-0832">Ubl conjugation</keyword>
<dbReference type="InterPro" id="IPR000475">
    <property type="entry name" value="Vif"/>
</dbReference>
<gene>
    <name evidence="15" type="primary">vif</name>
</gene>
<keyword evidence="5" id="KW-0597">Phosphoprotein</keyword>
<evidence type="ECO:0000256" key="12">
    <source>
        <dbReference type="ARBA" id="ARBA00023200"/>
    </source>
</evidence>
<accession>D5G2R7</accession>
<evidence type="ECO:0000256" key="9">
    <source>
        <dbReference type="ARBA" id="ARBA00022844"/>
    </source>
</evidence>
<sequence length="250" mass="28481">MEKMWVVRLTHKIPMNKLDRWCSAIKKGKYKTKELAPITWQHHFELRNSYFTQTRIIFPITKEGKVVVELFWCLAPEKGWLPGMAVGLSWEQGNWQTELSPELAEHLIHLRYFPCFTQQAVRQAILGEKLLTCCQQYHRGAGGNGPPSLQYICLRVAIKYGKATALTPTNALVKASSNFQASATIHDAGCKRRSHETLSKGRINWRLELLCRVTSRARVDRRTGLGSLSNRLHKEGPENDLATSGRRVLS</sequence>
<evidence type="ECO:0000313" key="16">
    <source>
        <dbReference type="Proteomes" id="UP000248007"/>
    </source>
</evidence>
<feature type="region of interest" description="Disordered" evidence="14">
    <location>
        <begin position="227"/>
        <end position="250"/>
    </location>
</feature>
<keyword evidence="9" id="KW-0946">Virion</keyword>
<dbReference type="GO" id="GO:0044423">
    <property type="term" value="C:virion component"/>
    <property type="evidence" value="ECO:0007669"/>
    <property type="project" value="UniProtKB-KW"/>
</dbReference>
<comment type="similarity">
    <text evidence="3 13">Belongs to the primate lentivirus group Vif protein family.</text>
</comment>
<proteinExistence type="inferred from homology"/>
<dbReference type="GO" id="GO:0019058">
    <property type="term" value="P:viral life cycle"/>
    <property type="evidence" value="ECO:0007669"/>
    <property type="project" value="InterPro"/>
</dbReference>
<organismHost>
    <name type="scientific">Cercopithecidae</name>
    <name type="common">Old World monkeys</name>
    <dbReference type="NCBI Taxonomy" id="9527"/>
</organismHost>
<evidence type="ECO:0000256" key="7">
    <source>
        <dbReference type="ARBA" id="ARBA00022786"/>
    </source>
</evidence>
<evidence type="ECO:0000256" key="3">
    <source>
        <dbReference type="ARBA" id="ARBA00006372"/>
    </source>
</evidence>
<dbReference type="Pfam" id="PF00559">
    <property type="entry name" value="Vif"/>
    <property type="match status" value="1"/>
</dbReference>
<evidence type="ECO:0000256" key="14">
    <source>
        <dbReference type="SAM" id="MobiDB-lite"/>
    </source>
</evidence>
<evidence type="ECO:0000256" key="5">
    <source>
        <dbReference type="ARBA" id="ARBA00022553"/>
    </source>
</evidence>
<evidence type="ECO:0000256" key="13">
    <source>
        <dbReference type="RuleBase" id="RU003341"/>
    </source>
</evidence>
<evidence type="ECO:0000256" key="11">
    <source>
        <dbReference type="ARBA" id="ARBA00023136"/>
    </source>
</evidence>
<name>D5G2R7_SIV</name>
<evidence type="ECO:0000313" key="15">
    <source>
        <dbReference type="EMBL" id="ADF42564.1"/>
    </source>
</evidence>